<gene>
    <name evidence="2" type="ORF">O181_120060</name>
</gene>
<keyword evidence="3" id="KW-1185">Reference proteome</keyword>
<comment type="caution">
    <text evidence="2">The sequence shown here is derived from an EMBL/GenBank/DDBJ whole genome shotgun (WGS) entry which is preliminary data.</text>
</comment>
<feature type="compositionally biased region" description="Basic and acidic residues" evidence="1">
    <location>
        <begin position="266"/>
        <end position="281"/>
    </location>
</feature>
<evidence type="ECO:0000313" key="3">
    <source>
        <dbReference type="Proteomes" id="UP000765509"/>
    </source>
</evidence>
<sequence>MNDIEQILNTLPRMSTPLNQNESTRISNPQVLDPDNSQLKNELSTSFHNLEPSMDQALLKEVPKLKEWPHFSGEGEYDHMEVIRGTDIIKAYFELPDRLATSRLKTLFTRSAHRWYIKLIQSHGHQSWTWWKTQIINKRANNSWRFKVEKAFESAKFNADKDKALPCFFQQKDRLTALYPDMSEFMIHRKILRQCGEEVTTRTKIGSIRVNLKARFNTPWKDSVDRNPKGNSNNVKYKPADIIRKCHIFQSTTHLANTCPKRGEINEIDIEKEPDVEKDNNIEENSDDKSSISSESSKDIENINFTFDIMESYSHLPQLRNGQLDFSKIQDAQLMKAKPNRGKGYTVGNCCITEVVINSKPTKHLLDPRGFCSCAGKSFLKTCVPKFEDHLLPIDGIKLNSASNPMTAWGIFETNIIFPHINGNFIITVEFVIMKNCSSTHFILGNDYLSMYGIDLHNKKDRYFIIGDNKCQKLAFFPFKRQITVIKVAEVDSELESIRSEQLNEAEISFHLTDNQKN</sequence>
<feature type="region of interest" description="Disordered" evidence="1">
    <location>
        <begin position="266"/>
        <end position="296"/>
    </location>
</feature>
<dbReference type="Proteomes" id="UP000765509">
    <property type="component" value="Unassembled WGS sequence"/>
</dbReference>
<evidence type="ECO:0000256" key="1">
    <source>
        <dbReference type="SAM" id="MobiDB-lite"/>
    </source>
</evidence>
<proteinExistence type="predicted"/>
<evidence type="ECO:0000313" key="2">
    <source>
        <dbReference type="EMBL" id="MBW0580345.1"/>
    </source>
</evidence>
<dbReference type="OrthoDB" id="2507294at2759"/>
<name>A0A9Q3KJG8_9BASI</name>
<dbReference type="EMBL" id="AVOT02107313">
    <property type="protein sequence ID" value="MBW0580345.1"/>
    <property type="molecule type" value="Genomic_DNA"/>
</dbReference>
<reference evidence="2" key="1">
    <citation type="submission" date="2021-03" db="EMBL/GenBank/DDBJ databases">
        <title>Draft genome sequence of rust myrtle Austropuccinia psidii MF-1, a brazilian biotype.</title>
        <authorList>
            <person name="Quecine M.C."/>
            <person name="Pachon D.M.R."/>
            <person name="Bonatelli M.L."/>
            <person name="Correr F.H."/>
            <person name="Franceschini L.M."/>
            <person name="Leite T.F."/>
            <person name="Margarido G.R.A."/>
            <person name="Almeida C.A."/>
            <person name="Ferrarezi J.A."/>
            <person name="Labate C.A."/>
        </authorList>
    </citation>
    <scope>NUCLEOTIDE SEQUENCE</scope>
    <source>
        <strain evidence="2">MF-1</strain>
    </source>
</reference>
<dbReference type="AlphaFoldDB" id="A0A9Q3KJG8"/>
<feature type="region of interest" description="Disordered" evidence="1">
    <location>
        <begin position="15"/>
        <end position="34"/>
    </location>
</feature>
<accession>A0A9Q3KJG8</accession>
<organism evidence="2 3">
    <name type="scientific">Austropuccinia psidii MF-1</name>
    <dbReference type="NCBI Taxonomy" id="1389203"/>
    <lineage>
        <taxon>Eukaryota</taxon>
        <taxon>Fungi</taxon>
        <taxon>Dikarya</taxon>
        <taxon>Basidiomycota</taxon>
        <taxon>Pucciniomycotina</taxon>
        <taxon>Pucciniomycetes</taxon>
        <taxon>Pucciniales</taxon>
        <taxon>Sphaerophragmiaceae</taxon>
        <taxon>Austropuccinia</taxon>
    </lineage>
</organism>
<protein>
    <submittedName>
        <fullName evidence="2">Uncharacterized protein</fullName>
    </submittedName>
</protein>